<evidence type="ECO:0000256" key="1">
    <source>
        <dbReference type="ARBA" id="ARBA00022837"/>
    </source>
</evidence>
<keyword evidence="6" id="KW-1185">Reference proteome</keyword>
<dbReference type="CDD" id="cd23767">
    <property type="entry name" value="IQCD"/>
    <property type="match status" value="1"/>
</dbReference>
<dbReference type="EMBL" id="CAMXCT030000419">
    <property type="protein sequence ID" value="CAL4765842.1"/>
    <property type="molecule type" value="Genomic_DNA"/>
</dbReference>
<proteinExistence type="predicted"/>
<reference evidence="4" key="2">
    <citation type="submission" date="2024-04" db="EMBL/GenBank/DDBJ databases">
        <authorList>
            <person name="Chen Y."/>
            <person name="Shah S."/>
            <person name="Dougan E. K."/>
            <person name="Thang M."/>
            <person name="Chan C."/>
        </authorList>
    </citation>
    <scope>NUCLEOTIDE SEQUENCE [LARGE SCALE GENOMIC DNA]</scope>
</reference>
<evidence type="ECO:0000313" key="5">
    <source>
        <dbReference type="EMBL" id="CAL4765842.1"/>
    </source>
</evidence>
<dbReference type="EMBL" id="CAMXCT020000419">
    <property type="protein sequence ID" value="CAL1131905.1"/>
    <property type="molecule type" value="Genomic_DNA"/>
</dbReference>
<feature type="domain" description="EF-hand" evidence="2">
    <location>
        <begin position="4"/>
        <end position="39"/>
    </location>
</feature>
<dbReference type="GO" id="GO:0005509">
    <property type="term" value="F:calcium ion binding"/>
    <property type="evidence" value="ECO:0007669"/>
    <property type="project" value="InterPro"/>
</dbReference>
<dbReference type="PROSITE" id="PS50096">
    <property type="entry name" value="IQ"/>
    <property type="match status" value="1"/>
</dbReference>
<organism evidence="3">
    <name type="scientific">Cladocopium goreaui</name>
    <dbReference type="NCBI Taxonomy" id="2562237"/>
    <lineage>
        <taxon>Eukaryota</taxon>
        <taxon>Sar</taxon>
        <taxon>Alveolata</taxon>
        <taxon>Dinophyceae</taxon>
        <taxon>Suessiales</taxon>
        <taxon>Symbiodiniaceae</taxon>
        <taxon>Cladocopium</taxon>
    </lineage>
</organism>
<gene>
    <name evidence="3" type="ORF">C1SCF055_LOCUS6579</name>
</gene>
<evidence type="ECO:0000313" key="6">
    <source>
        <dbReference type="Proteomes" id="UP001152797"/>
    </source>
</evidence>
<dbReference type="InterPro" id="IPR011992">
    <property type="entry name" value="EF-hand-dom_pair"/>
</dbReference>
<dbReference type="EMBL" id="CAMXCT010000419">
    <property type="protein sequence ID" value="CAI3978530.1"/>
    <property type="molecule type" value="Genomic_DNA"/>
</dbReference>
<dbReference type="SUPFAM" id="SSF47473">
    <property type="entry name" value="EF-hand"/>
    <property type="match status" value="1"/>
</dbReference>
<reference evidence="3" key="1">
    <citation type="submission" date="2022-10" db="EMBL/GenBank/DDBJ databases">
        <authorList>
            <person name="Chen Y."/>
            <person name="Dougan E. K."/>
            <person name="Chan C."/>
            <person name="Rhodes N."/>
            <person name="Thang M."/>
        </authorList>
    </citation>
    <scope>NUCLEOTIDE SEQUENCE</scope>
</reference>
<dbReference type="SMART" id="SM00054">
    <property type="entry name" value="EFh"/>
    <property type="match status" value="2"/>
</dbReference>
<dbReference type="PROSITE" id="PS00018">
    <property type="entry name" value="EF_HAND_1"/>
    <property type="match status" value="2"/>
</dbReference>
<keyword evidence="1" id="KW-0106">Calcium</keyword>
<comment type="caution">
    <text evidence="3">The sequence shown here is derived from an EMBL/GenBank/DDBJ whole genome shotgun (WGS) entry which is preliminary data.</text>
</comment>
<dbReference type="Pfam" id="PF13499">
    <property type="entry name" value="EF-hand_7"/>
    <property type="match status" value="1"/>
</dbReference>
<evidence type="ECO:0000313" key="4">
    <source>
        <dbReference type="EMBL" id="CAL1131905.1"/>
    </source>
</evidence>
<evidence type="ECO:0000313" key="3">
    <source>
        <dbReference type="EMBL" id="CAI3978530.1"/>
    </source>
</evidence>
<dbReference type="InterPro" id="IPR002048">
    <property type="entry name" value="EF_hand_dom"/>
</dbReference>
<sequence length="365" mass="40400">MEGPKKAAIASAFKKFDINGDGTISEEELRQVMMALDPSLSHSDLEIIFSGADLSKDGAVSLEEFANWAAEPQGMFGMVPANAANALTREEQAALRIQSLARGRAGRKRVKSEKKVAPVAAAGAPAVQVEPITRVELWEGLAFDRGRIRPKIDVFELVSGFNGCKRTGLSPVVADVLGADGEDASFDMLPEQVNHLALMICGSREPLSEIEAREEMLKIKALVQTCGGAIRSEERMALRHFKNWCTLLAHLMHLDLSVIILQWYWFEFGLFLPTVEVAEMLLMSTVYSEQRLKALASRNDMELGDLKGKLLNFPFNLRDLMQLVYNGGLCGRPDCHCLLPSEVEALWPHLLRPRGTCLDRIFCCL</sequence>
<name>A0A9P1FL69_9DINO</name>
<dbReference type="InterPro" id="IPR018247">
    <property type="entry name" value="EF_Hand_1_Ca_BS"/>
</dbReference>
<dbReference type="AlphaFoldDB" id="A0A9P1FL69"/>
<dbReference type="OrthoDB" id="422479at2759"/>
<dbReference type="Gene3D" id="1.10.238.10">
    <property type="entry name" value="EF-hand"/>
    <property type="match status" value="1"/>
</dbReference>
<dbReference type="CDD" id="cd00051">
    <property type="entry name" value="EFh"/>
    <property type="match status" value="1"/>
</dbReference>
<evidence type="ECO:0000259" key="2">
    <source>
        <dbReference type="PROSITE" id="PS50222"/>
    </source>
</evidence>
<dbReference type="Proteomes" id="UP001152797">
    <property type="component" value="Unassembled WGS sequence"/>
</dbReference>
<dbReference type="PROSITE" id="PS50222">
    <property type="entry name" value="EF_HAND_2"/>
    <property type="match status" value="1"/>
</dbReference>
<protein>
    <submittedName>
        <fullName evidence="5">Polcalcin Che a 3</fullName>
    </submittedName>
</protein>
<accession>A0A9P1FL69</accession>